<evidence type="ECO:0000256" key="1">
    <source>
        <dbReference type="SAM" id="Coils"/>
    </source>
</evidence>
<dbReference type="Proteomes" id="UP000288805">
    <property type="component" value="Unassembled WGS sequence"/>
</dbReference>
<dbReference type="PANTHER" id="PTHR47270">
    <property type="entry name" value="PROTEIN MLP1-LIKE"/>
    <property type="match status" value="1"/>
</dbReference>
<feature type="compositionally biased region" description="Polar residues" evidence="2">
    <location>
        <begin position="226"/>
        <end position="235"/>
    </location>
</feature>
<proteinExistence type="predicted"/>
<feature type="coiled-coil region" evidence="1">
    <location>
        <begin position="312"/>
        <end position="523"/>
    </location>
</feature>
<evidence type="ECO:0000313" key="4">
    <source>
        <dbReference type="EMBL" id="RVW47941.1"/>
    </source>
</evidence>
<feature type="compositionally biased region" description="Basic and acidic residues" evidence="2">
    <location>
        <begin position="1456"/>
        <end position="1469"/>
    </location>
</feature>
<comment type="caution">
    <text evidence="4">The sequence shown here is derived from an EMBL/GenBank/DDBJ whole genome shotgun (WGS) entry which is preliminary data.</text>
</comment>
<reference evidence="4 5" key="1">
    <citation type="journal article" date="2018" name="PLoS Genet.">
        <title>Population sequencing reveals clonal diversity and ancestral inbreeding in the grapevine cultivar Chardonnay.</title>
        <authorList>
            <person name="Roach M.J."/>
            <person name="Johnson D.L."/>
            <person name="Bohlmann J."/>
            <person name="van Vuuren H.J."/>
            <person name="Jones S.J."/>
            <person name="Pretorius I.S."/>
            <person name="Schmidt S.A."/>
            <person name="Borneman A.R."/>
        </authorList>
    </citation>
    <scope>NUCLEOTIDE SEQUENCE [LARGE SCALE GENOMIC DNA]</scope>
    <source>
        <strain evidence="5">cv. Chardonnay</strain>
        <tissue evidence="4">Leaf</tissue>
    </source>
</reference>
<feature type="coiled-coil region" evidence="1">
    <location>
        <begin position="829"/>
        <end position="856"/>
    </location>
</feature>
<dbReference type="Pfam" id="PF10358">
    <property type="entry name" value="NT-C2"/>
    <property type="match status" value="1"/>
</dbReference>
<dbReference type="PROSITE" id="PS51840">
    <property type="entry name" value="C2_NT"/>
    <property type="match status" value="1"/>
</dbReference>
<keyword evidence="1" id="KW-0175">Coiled coil</keyword>
<evidence type="ECO:0000259" key="3">
    <source>
        <dbReference type="PROSITE" id="PS51840"/>
    </source>
</evidence>
<protein>
    <recommendedName>
        <fullName evidence="3">C2 NT-type domain-containing protein</fullName>
    </recommendedName>
</protein>
<feature type="domain" description="C2 NT-type" evidence="3">
    <location>
        <begin position="6"/>
        <end position="141"/>
    </location>
</feature>
<organism evidence="4 5">
    <name type="scientific">Vitis vinifera</name>
    <name type="common">Grape</name>
    <dbReference type="NCBI Taxonomy" id="29760"/>
    <lineage>
        <taxon>Eukaryota</taxon>
        <taxon>Viridiplantae</taxon>
        <taxon>Streptophyta</taxon>
        <taxon>Embryophyta</taxon>
        <taxon>Tracheophyta</taxon>
        <taxon>Spermatophyta</taxon>
        <taxon>Magnoliopsida</taxon>
        <taxon>eudicotyledons</taxon>
        <taxon>Gunneridae</taxon>
        <taxon>Pentapetalae</taxon>
        <taxon>rosids</taxon>
        <taxon>Vitales</taxon>
        <taxon>Vitaceae</taxon>
        <taxon>Viteae</taxon>
        <taxon>Vitis</taxon>
    </lineage>
</organism>
<feature type="compositionally biased region" description="Basic and acidic residues" evidence="2">
    <location>
        <begin position="1387"/>
        <end position="1398"/>
    </location>
</feature>
<evidence type="ECO:0000256" key="2">
    <source>
        <dbReference type="SAM" id="MobiDB-lite"/>
    </source>
</evidence>
<feature type="compositionally biased region" description="Polar residues" evidence="2">
    <location>
        <begin position="1445"/>
        <end position="1455"/>
    </location>
</feature>
<accession>A0A438EJP3</accession>
<feature type="coiled-coil region" evidence="1">
    <location>
        <begin position="1100"/>
        <end position="1166"/>
    </location>
</feature>
<feature type="compositionally biased region" description="Basic and acidic residues" evidence="2">
    <location>
        <begin position="1503"/>
        <end position="1538"/>
    </location>
</feature>
<feature type="compositionally biased region" description="Polar residues" evidence="2">
    <location>
        <begin position="1399"/>
        <end position="1422"/>
    </location>
</feature>
<feature type="coiled-coil region" evidence="1">
    <location>
        <begin position="885"/>
        <end position="926"/>
    </location>
</feature>
<gene>
    <name evidence="4" type="ORF">CK203_096814</name>
</gene>
<feature type="coiled-coil region" evidence="1">
    <location>
        <begin position="1206"/>
        <end position="1240"/>
    </location>
</feature>
<feature type="region of interest" description="Disordered" evidence="2">
    <location>
        <begin position="1387"/>
        <end position="1473"/>
    </location>
</feature>
<name>A0A438EJP3_VITVI</name>
<feature type="region of interest" description="Disordered" evidence="2">
    <location>
        <begin position="146"/>
        <end position="213"/>
    </location>
</feature>
<evidence type="ECO:0000313" key="5">
    <source>
        <dbReference type="Proteomes" id="UP000288805"/>
    </source>
</evidence>
<feature type="compositionally biased region" description="Polar residues" evidence="2">
    <location>
        <begin position="202"/>
        <end position="213"/>
    </location>
</feature>
<feature type="coiled-coil region" evidence="1">
    <location>
        <begin position="1001"/>
        <end position="1070"/>
    </location>
</feature>
<dbReference type="EMBL" id="QGNW01001262">
    <property type="protein sequence ID" value="RVW47941.1"/>
    <property type="molecule type" value="Genomic_DNA"/>
</dbReference>
<feature type="compositionally biased region" description="Basic and acidic residues" evidence="2">
    <location>
        <begin position="146"/>
        <end position="174"/>
    </location>
</feature>
<feature type="region of interest" description="Disordered" evidence="2">
    <location>
        <begin position="1495"/>
        <end position="1538"/>
    </location>
</feature>
<feature type="region of interest" description="Disordered" evidence="2">
    <location>
        <begin position="226"/>
        <end position="265"/>
    </location>
</feature>
<feature type="coiled-coil region" evidence="1">
    <location>
        <begin position="568"/>
        <end position="602"/>
    </location>
</feature>
<dbReference type="InterPro" id="IPR019448">
    <property type="entry name" value="NT-C2"/>
</dbReference>
<sequence length="1580" mass="179236">MFRLHRNKAAKSGERVDFKFSNFQATQVPKGWDKLFVSIVSVETGKSIAKSSKASARNGNCQWTETLSESIWISQEDNSKDLEEFLFKFVVSMGSARSGILGEATINMASYMSSSASVSVSLPLKKCNHGTILQVKIHCLTPRIKQRDEESKDTNSHEEDPKVDNHDTDIKLDGSDNAAKNGGSSSSKDLEPTSHPGELGSRETSFSTSGSNHSFDSAGGFVVRGSFSSANNMNGDGNKPTGRDDSTSSQTSASHDKYTLEDPPQSIHSLFNSRVMGSGNLSQNPPPDIALSASNVIASSSLTNGGSSKNLLEAAEDTIEELRAEAKMWERNSQKLMLDLEILRKEFSDQSKNQATLDMELSAAYSERDALKKEIDQLKILLEESKMKQAMGESTFQDEGATHIQKELEDEIKFQKESNANLALQLRRSQESNIELVSVLQELELTIEKQKIELEDLAALRLKLNDADSSIHESLAENKDVALQLQQLQDSEKNLQVKVGFLEQALEDKNHELENERSLSNQAILDLETGYKSKLSAKEEEIVDLEARLSESIKGTNSEQMVANNGGDESLIKEIEALKVKLEELERDCNELTDENLELLFKLKESKSKSMGGSASFDFSSTEVPAKSYSSSESEVSELKLQICHLEQELEKKVHGEDQLAAFGTSTIFSEVFKQLQMALSQTKKPWYGVSSHVNEECGCDIDNLVDLKSVDVIAHRDHVESILNCLVELNRLLEARIIECEEVRKHDEAEIRDGSRTIIEAQKKLEDYIVKENNLYRSIHEIESSKMELEVKVTDLDKELTERKSEIIKLEAFLLSKEEEIGLLRQSQRESESQVSELQKEKIQVEENIEIVVRESNITSKCLDDLRNDLMVLSSSVDSHVSANRILQRKMSELENGKRELELHISELELENVQLSERTSGLEAQLRYLTDERASCQLELENSKSVASSFQDEIRRLAIEMETQKVVIEQKLQDMQTKWSEAQEECDYLKRANPKLKATAERLIEECSSLQKSNGELRKQKLELHERSTLLEAKLRESQKRFANCSKRVEVLEENLSSMLEDMASKEKIFTSELDILLQENRKQKEKLILGESLFNQRYSEKTAEVEKLQKEVEHLNNQISATHDERERITSNSVYEASSLHADKAKLESELQEVQSKVKLIENELYIVQLESEEKVQGLTSDLSISKQNHSMLMADHKKNLKLLENYRSSEEKLKTTLSDLELKLTVSEYERQQLLEETASLKVQLQKLAPLQDEVLALKAEFDAAKFERGKMEASLHLISADNEELKAEKISFIEKISSLETSTSELEDCKLNRVVLEEKILRMEGDLTAREAFCAQDAELKNELSRIRREVRQFQRKVEQLEEEKNECLKRAEALEEELKLMKEEKQGRSESSSKKFTGLSNAKVNHMTSKNETAKSTNQHRDNRRKQSTKTGQVRELLKDQQNTYSTQHQQEGDEKSGLQDKNSHAVGVDPVSKVQLLENELAEALEANKKYKVQLKRLSDGRKGPADSSRKSTADGEVVPKERYERTKSSLESELRDIRERYFHMSLKYAEVEAQREELVMKLKVTKNGKRWFS</sequence>
<dbReference type="PANTHER" id="PTHR47270:SF3">
    <property type="entry name" value="HYPOTETICAL PROTEIN"/>
    <property type="match status" value="1"/>
</dbReference>